<reference evidence="2" key="1">
    <citation type="journal article" date="2020" name="Nature">
        <title>Giant virus diversity and host interactions through global metagenomics.</title>
        <authorList>
            <person name="Schulz F."/>
            <person name="Roux S."/>
            <person name="Paez-Espino D."/>
            <person name="Jungbluth S."/>
            <person name="Walsh D.A."/>
            <person name="Denef V.J."/>
            <person name="McMahon K.D."/>
            <person name="Konstantinidis K.T."/>
            <person name="Eloe-Fadrosh E.A."/>
            <person name="Kyrpides N.C."/>
            <person name="Woyke T."/>
        </authorList>
    </citation>
    <scope>NUCLEOTIDE SEQUENCE</scope>
    <source>
        <strain evidence="2">GVMAG-M-3300023174-189</strain>
    </source>
</reference>
<proteinExistence type="predicted"/>
<evidence type="ECO:0008006" key="3">
    <source>
        <dbReference type="Google" id="ProtNLM"/>
    </source>
</evidence>
<sequence>MSENITCAYGGRKRTGKTSVIKFITDSSYELPVALVTCDINQFQIALNFSARLIDLQKSLSDDFIKSSVYQEYMKEIESKHKDELTQIEKSASENFGTRLSGIIQSITDKQQEFNTQMQSLRSEHDMQLKILMKEKKKFEEDATAAKSEVETTLQKEIRILKKQIAEKETEIQSLSKGEAIVREQCKSSAEELLKIVEEKNSAAQDAMRKSYEQAIALKEEALQHREVKITQREQELQTIVQRNASSSYRGQDGETYFQTIAEEKMKWKLTDTSKIPHSCDHSAIIHKTNVLFEIKNYTYDVRTDQVTKFLRDMKEHQEVPIGIFVSLNTRIAGKDNDKPISIEWVNDSQCAVYIQTFKELDENHTLSLIDQIIKISSTYNKLISSKGDVSEESMLQGRIDKARVYIEEYITESVSLINRIKNDQKLHRNLVESSYSHTLAVLKTQSNAINTALEIITGEYKEDNTIDETLVDNKAEEIKPKKGGKKKV</sequence>
<organism evidence="2">
    <name type="scientific">viral metagenome</name>
    <dbReference type="NCBI Taxonomy" id="1070528"/>
    <lineage>
        <taxon>unclassified sequences</taxon>
        <taxon>metagenomes</taxon>
        <taxon>organismal metagenomes</taxon>
    </lineage>
</organism>
<protein>
    <recommendedName>
        <fullName evidence="3">DUF2130 domain-containing protein</fullName>
    </recommendedName>
</protein>
<dbReference type="EMBL" id="MN739626">
    <property type="protein sequence ID" value="QHT16430.1"/>
    <property type="molecule type" value="Genomic_DNA"/>
</dbReference>
<name>A0A6C0DJL4_9ZZZZ</name>
<feature type="coiled-coil region" evidence="1">
    <location>
        <begin position="104"/>
        <end position="210"/>
    </location>
</feature>
<accession>A0A6C0DJL4</accession>
<evidence type="ECO:0000256" key="1">
    <source>
        <dbReference type="SAM" id="Coils"/>
    </source>
</evidence>
<dbReference type="AlphaFoldDB" id="A0A6C0DJL4"/>
<evidence type="ECO:0000313" key="2">
    <source>
        <dbReference type="EMBL" id="QHT16430.1"/>
    </source>
</evidence>
<keyword evidence="1" id="KW-0175">Coiled coil</keyword>